<feature type="domain" description="CAAX prenyl protease 2/Lysostaphin resistance protein A-like" evidence="2">
    <location>
        <begin position="173"/>
        <end position="276"/>
    </location>
</feature>
<dbReference type="InterPro" id="IPR003675">
    <property type="entry name" value="Rce1/LyrA-like_dom"/>
</dbReference>
<feature type="transmembrane region" description="Helical" evidence="1">
    <location>
        <begin position="116"/>
        <end position="139"/>
    </location>
</feature>
<gene>
    <name evidence="3" type="ORF">S01H4_44314</name>
</gene>
<reference evidence="3" key="1">
    <citation type="journal article" date="2014" name="Front. Microbiol.">
        <title>High frequency of phylogenetically diverse reductive dehalogenase-homologous genes in deep subseafloor sedimentary metagenomes.</title>
        <authorList>
            <person name="Kawai M."/>
            <person name="Futagami T."/>
            <person name="Toyoda A."/>
            <person name="Takaki Y."/>
            <person name="Nishi S."/>
            <person name="Hori S."/>
            <person name="Arai W."/>
            <person name="Tsubouchi T."/>
            <person name="Morono Y."/>
            <person name="Uchiyama I."/>
            <person name="Ito T."/>
            <person name="Fujiyama A."/>
            <person name="Inagaki F."/>
            <person name="Takami H."/>
        </authorList>
    </citation>
    <scope>NUCLEOTIDE SEQUENCE</scope>
    <source>
        <strain evidence="3">Expedition CK06-06</strain>
    </source>
</reference>
<comment type="caution">
    <text evidence="3">The sequence shown here is derived from an EMBL/GenBank/DDBJ whole genome shotgun (WGS) entry which is preliminary data.</text>
</comment>
<proteinExistence type="predicted"/>
<dbReference type="EMBL" id="BART01024557">
    <property type="protein sequence ID" value="GAG90903.1"/>
    <property type="molecule type" value="Genomic_DNA"/>
</dbReference>
<feature type="transmembrane region" description="Helical" evidence="1">
    <location>
        <begin position="76"/>
        <end position="96"/>
    </location>
</feature>
<keyword evidence="1" id="KW-0472">Membrane</keyword>
<name>X1C3B6_9ZZZZ</name>
<feature type="non-terminal residue" evidence="3">
    <location>
        <position position="283"/>
    </location>
</feature>
<feature type="transmembrane region" description="Helical" evidence="1">
    <location>
        <begin position="263"/>
        <end position="282"/>
    </location>
</feature>
<dbReference type="PANTHER" id="PTHR36435:SF1">
    <property type="entry name" value="CAAX AMINO TERMINAL PROTEASE FAMILY PROTEIN"/>
    <property type="match status" value="1"/>
</dbReference>
<feature type="transmembrane region" description="Helical" evidence="1">
    <location>
        <begin position="6"/>
        <end position="22"/>
    </location>
</feature>
<feature type="transmembrane region" description="Helical" evidence="1">
    <location>
        <begin position="205"/>
        <end position="224"/>
    </location>
</feature>
<dbReference type="InterPro" id="IPR052710">
    <property type="entry name" value="CAAX_protease"/>
</dbReference>
<feature type="transmembrane region" description="Helical" evidence="1">
    <location>
        <begin position="172"/>
        <end position="193"/>
    </location>
</feature>
<feature type="transmembrane region" description="Helical" evidence="1">
    <location>
        <begin position="43"/>
        <end position="64"/>
    </location>
</feature>
<keyword evidence="1" id="KW-1133">Transmembrane helix</keyword>
<organism evidence="3">
    <name type="scientific">marine sediment metagenome</name>
    <dbReference type="NCBI Taxonomy" id="412755"/>
    <lineage>
        <taxon>unclassified sequences</taxon>
        <taxon>metagenomes</taxon>
        <taxon>ecological metagenomes</taxon>
    </lineage>
</organism>
<sequence length="283" mass="30941">WQKRVLLGFLVISVILWGIWLIKSLVKGGPLRGAVEIAERPGLVELALAVICLILLSLGLSWLFDGLLGSKELETALGASLASLLSCGLVLGLLAWQNPGRLKSLGLGLARCPGQLGWGLITVLAVWPMATIVLMPASFRLVEFVVKWGWGLSYTAQSHTLLRELGESAGPMSLWLTIAIAVIIAPLSEEIIFRGLLQGALSRLYRWRWGAIVVSALIFSVFHLSVRENAALGEASLAHVEKIPPLFFLGLVLGYAYEKSQSLYRPIWIHLGFNALSLMLWLK</sequence>
<dbReference type="Pfam" id="PF02517">
    <property type="entry name" value="Rce1-like"/>
    <property type="match status" value="1"/>
</dbReference>
<dbReference type="GO" id="GO:0004175">
    <property type="term" value="F:endopeptidase activity"/>
    <property type="evidence" value="ECO:0007669"/>
    <property type="project" value="UniProtKB-ARBA"/>
</dbReference>
<evidence type="ECO:0000313" key="3">
    <source>
        <dbReference type="EMBL" id="GAG90903.1"/>
    </source>
</evidence>
<feature type="non-terminal residue" evidence="3">
    <location>
        <position position="1"/>
    </location>
</feature>
<dbReference type="AlphaFoldDB" id="X1C3B6"/>
<dbReference type="GO" id="GO:0080120">
    <property type="term" value="P:CAAX-box protein maturation"/>
    <property type="evidence" value="ECO:0007669"/>
    <property type="project" value="UniProtKB-ARBA"/>
</dbReference>
<evidence type="ECO:0000259" key="2">
    <source>
        <dbReference type="Pfam" id="PF02517"/>
    </source>
</evidence>
<keyword evidence="1" id="KW-0812">Transmembrane</keyword>
<evidence type="ECO:0000256" key="1">
    <source>
        <dbReference type="SAM" id="Phobius"/>
    </source>
</evidence>
<protein>
    <recommendedName>
        <fullName evidence="2">CAAX prenyl protease 2/Lysostaphin resistance protein A-like domain-containing protein</fullName>
    </recommendedName>
</protein>
<dbReference type="PANTHER" id="PTHR36435">
    <property type="entry name" value="SLR1288 PROTEIN"/>
    <property type="match status" value="1"/>
</dbReference>
<accession>X1C3B6</accession>